<reference evidence="1 2" key="1">
    <citation type="journal article" date="2009" name="Nat. Genet.">
        <title>The genome of the cucumber, Cucumis sativus L.</title>
        <authorList>
            <person name="Huang S."/>
            <person name="Li R."/>
            <person name="Zhang Z."/>
            <person name="Li L."/>
            <person name="Gu X."/>
            <person name="Fan W."/>
            <person name="Lucas W.J."/>
            <person name="Wang X."/>
            <person name="Xie B."/>
            <person name="Ni P."/>
            <person name="Ren Y."/>
            <person name="Zhu H."/>
            <person name="Li J."/>
            <person name="Lin K."/>
            <person name="Jin W."/>
            <person name="Fei Z."/>
            <person name="Li G."/>
            <person name="Staub J."/>
            <person name="Kilian A."/>
            <person name="van der Vossen E.A."/>
            <person name="Wu Y."/>
            <person name="Guo J."/>
            <person name="He J."/>
            <person name="Jia Z."/>
            <person name="Ren Y."/>
            <person name="Tian G."/>
            <person name="Lu Y."/>
            <person name="Ruan J."/>
            <person name="Qian W."/>
            <person name="Wang M."/>
            <person name="Huang Q."/>
            <person name="Li B."/>
            <person name="Xuan Z."/>
            <person name="Cao J."/>
            <person name="Asan"/>
            <person name="Wu Z."/>
            <person name="Zhang J."/>
            <person name="Cai Q."/>
            <person name="Bai Y."/>
            <person name="Zhao B."/>
            <person name="Han Y."/>
            <person name="Li Y."/>
            <person name="Li X."/>
            <person name="Wang S."/>
            <person name="Shi Q."/>
            <person name="Liu S."/>
            <person name="Cho W.K."/>
            <person name="Kim J.Y."/>
            <person name="Xu Y."/>
            <person name="Heller-Uszynska K."/>
            <person name="Miao H."/>
            <person name="Cheng Z."/>
            <person name="Zhang S."/>
            <person name="Wu J."/>
            <person name="Yang Y."/>
            <person name="Kang H."/>
            <person name="Li M."/>
            <person name="Liang H."/>
            <person name="Ren X."/>
            <person name="Shi Z."/>
            <person name="Wen M."/>
            <person name="Jian M."/>
            <person name="Yang H."/>
            <person name="Zhang G."/>
            <person name="Yang Z."/>
            <person name="Chen R."/>
            <person name="Liu S."/>
            <person name="Li J."/>
            <person name="Ma L."/>
            <person name="Liu H."/>
            <person name="Zhou Y."/>
            <person name="Zhao J."/>
            <person name="Fang X."/>
            <person name="Li G."/>
            <person name="Fang L."/>
            <person name="Li Y."/>
            <person name="Liu D."/>
            <person name="Zheng H."/>
            <person name="Zhang Y."/>
            <person name="Qin N."/>
            <person name="Li Z."/>
            <person name="Yang G."/>
            <person name="Yang S."/>
            <person name="Bolund L."/>
            <person name="Kristiansen K."/>
            <person name="Zheng H."/>
            <person name="Li S."/>
            <person name="Zhang X."/>
            <person name="Yang H."/>
            <person name="Wang J."/>
            <person name="Sun R."/>
            <person name="Zhang B."/>
            <person name="Jiang S."/>
            <person name="Wang J."/>
            <person name="Du Y."/>
            <person name="Li S."/>
        </authorList>
    </citation>
    <scope>NUCLEOTIDE SEQUENCE [LARGE SCALE GENOMIC DNA]</scope>
    <source>
        <strain evidence="2">cv. 9930</strain>
    </source>
</reference>
<dbReference type="AlphaFoldDB" id="A0A0A0KX69"/>
<proteinExistence type="predicted"/>
<sequence>MLTLHSVRSNKTFINTEWKGALPLTRMTIHITPKLHFSQCILRPLLKDPHIHILHIMLNHESIKIEIRLLKARNPIAIPDNLSFRLIIHCGLEVETEEKPSTPYGINTLH</sequence>
<dbReference type="Gramene" id="KGN54240">
    <property type="protein sequence ID" value="KGN54240"/>
    <property type="gene ID" value="Csa_4G295455"/>
</dbReference>
<reference evidence="1 2" key="4">
    <citation type="journal article" date="2011" name="BMC Genomics">
        <title>RNA-Seq improves annotation of protein-coding genes in the cucumber genome.</title>
        <authorList>
            <person name="Li Z."/>
            <person name="Zhang Z."/>
            <person name="Yan P."/>
            <person name="Huang S."/>
            <person name="Fei Z."/>
            <person name="Lin K."/>
        </authorList>
    </citation>
    <scope>NUCLEOTIDE SEQUENCE [LARGE SCALE GENOMIC DNA]</scope>
    <source>
        <strain evidence="2">cv. 9930</strain>
    </source>
</reference>
<reference evidence="1 2" key="2">
    <citation type="journal article" date="2009" name="PLoS ONE">
        <title>An integrated genetic and cytogenetic map of the cucumber genome.</title>
        <authorList>
            <person name="Ren Y."/>
            <person name="Zhang Z."/>
            <person name="Liu J."/>
            <person name="Staub J.E."/>
            <person name="Han Y."/>
            <person name="Cheng Z."/>
            <person name="Li X."/>
            <person name="Lu J."/>
            <person name="Miao H."/>
            <person name="Kang H."/>
            <person name="Xie B."/>
            <person name="Gu X."/>
            <person name="Wang X."/>
            <person name="Du Y."/>
            <person name="Jin W."/>
            <person name="Huang S."/>
        </authorList>
    </citation>
    <scope>NUCLEOTIDE SEQUENCE [LARGE SCALE GENOMIC DNA]</scope>
    <source>
        <strain evidence="2">cv. 9930</strain>
    </source>
</reference>
<protein>
    <submittedName>
        <fullName evidence="1">Uncharacterized protein</fullName>
    </submittedName>
</protein>
<dbReference type="EMBL" id="CM002925">
    <property type="protein sequence ID" value="KGN54240.1"/>
    <property type="molecule type" value="Genomic_DNA"/>
</dbReference>
<accession>A0A0A0KX69</accession>
<dbReference type="Proteomes" id="UP000029981">
    <property type="component" value="Chromosome 4"/>
</dbReference>
<evidence type="ECO:0000313" key="2">
    <source>
        <dbReference type="Proteomes" id="UP000029981"/>
    </source>
</evidence>
<evidence type="ECO:0000313" key="1">
    <source>
        <dbReference type="EMBL" id="KGN54240.1"/>
    </source>
</evidence>
<reference evidence="1 2" key="3">
    <citation type="journal article" date="2010" name="BMC Genomics">
        <title>Transcriptome sequencing and comparative analysis of cucumber flowers with different sex types.</title>
        <authorList>
            <person name="Guo S."/>
            <person name="Zheng Y."/>
            <person name="Joung J.G."/>
            <person name="Liu S."/>
            <person name="Zhang Z."/>
            <person name="Crasta O.R."/>
            <person name="Sobral B.W."/>
            <person name="Xu Y."/>
            <person name="Huang S."/>
            <person name="Fei Z."/>
        </authorList>
    </citation>
    <scope>NUCLEOTIDE SEQUENCE [LARGE SCALE GENOMIC DNA]</scope>
    <source>
        <strain evidence="2">cv. 9930</strain>
    </source>
</reference>
<name>A0A0A0KX69_CUCSA</name>
<gene>
    <name evidence="1" type="ORF">Csa_4G295455</name>
</gene>
<organism evidence="1 2">
    <name type="scientific">Cucumis sativus</name>
    <name type="common">Cucumber</name>
    <dbReference type="NCBI Taxonomy" id="3659"/>
    <lineage>
        <taxon>Eukaryota</taxon>
        <taxon>Viridiplantae</taxon>
        <taxon>Streptophyta</taxon>
        <taxon>Embryophyta</taxon>
        <taxon>Tracheophyta</taxon>
        <taxon>Spermatophyta</taxon>
        <taxon>Magnoliopsida</taxon>
        <taxon>eudicotyledons</taxon>
        <taxon>Gunneridae</taxon>
        <taxon>Pentapetalae</taxon>
        <taxon>rosids</taxon>
        <taxon>fabids</taxon>
        <taxon>Cucurbitales</taxon>
        <taxon>Cucurbitaceae</taxon>
        <taxon>Benincaseae</taxon>
        <taxon>Cucumis</taxon>
    </lineage>
</organism>
<keyword evidence="2" id="KW-1185">Reference proteome</keyword>